<accession>A0ABS7RIG7</accession>
<feature type="transmembrane region" description="Helical" evidence="1">
    <location>
        <begin position="417"/>
        <end position="441"/>
    </location>
</feature>
<keyword evidence="3" id="KW-1185">Reference proteome</keyword>
<feature type="transmembrane region" description="Helical" evidence="1">
    <location>
        <begin position="304"/>
        <end position="320"/>
    </location>
</feature>
<name>A0ABS7RIG7_9ACTN</name>
<feature type="transmembrane region" description="Helical" evidence="1">
    <location>
        <begin position="259"/>
        <end position="276"/>
    </location>
</feature>
<feature type="transmembrane region" description="Helical" evidence="1">
    <location>
        <begin position="282"/>
        <end position="299"/>
    </location>
</feature>
<feature type="transmembrane region" description="Helical" evidence="1">
    <location>
        <begin position="179"/>
        <end position="200"/>
    </location>
</feature>
<dbReference type="EMBL" id="JAIEZQ010000001">
    <property type="protein sequence ID" value="MBY9074835.1"/>
    <property type="molecule type" value="Genomic_DNA"/>
</dbReference>
<organism evidence="2 3">
    <name type="scientific">Nocardioides jiangsuensis</name>
    <dbReference type="NCBI Taxonomy" id="2866161"/>
    <lineage>
        <taxon>Bacteria</taxon>
        <taxon>Bacillati</taxon>
        <taxon>Actinomycetota</taxon>
        <taxon>Actinomycetes</taxon>
        <taxon>Propionibacteriales</taxon>
        <taxon>Nocardioidaceae</taxon>
        <taxon>Nocardioides</taxon>
    </lineage>
</organism>
<protein>
    <recommendedName>
        <fullName evidence="4">O-antigen ligase domain-containing protein</fullName>
    </recommendedName>
</protein>
<feature type="transmembrane region" description="Helical" evidence="1">
    <location>
        <begin position="61"/>
        <end position="78"/>
    </location>
</feature>
<dbReference type="RefSeq" id="WP_221024466.1">
    <property type="nucleotide sequence ID" value="NZ_JAIEZQ010000001.1"/>
</dbReference>
<feature type="transmembrane region" description="Helical" evidence="1">
    <location>
        <begin position="231"/>
        <end position="252"/>
    </location>
</feature>
<sequence>MTTALPARRTHSPVPRTAGVAVAIVVCAAGLGVLVATLPLVAVLLLAGGAVAAWVWVRPDAAALLVIGVTPLVAGIDRGRLLPLLRPNEALVVCLSAVLVVRALVLLPVGARPRVRLNRLEWSLVAMAVASSVVPLLWMLARGLSPTGDDVSHALVLWKYLAVYVLVRVTVTTERQVHACLWVSVAAATVVGAVGVLQALDLLGVRQLLLGLYVPFGHVGALAQPRGGSTLALPAATADLLIFNFALVMGLWWKGRRHGLLLGAAGAVFVLGTFAAAEFSSFFGLVVGSVVVAAALGRLDLLRWAPLALAGGLAAVWPVVEHRLMGFQSVHGLPVSWTTRLTNLQTYFWPELFSGSNPLLGVRPSARVAVPSQGTGFVWIESGYTWLLWGGGIPLFAAFVYFVFLSSRLMWRRCRPLSRWSGVAALGALTGVSVVTALMVFDPHLTYRGAADCLFSLLALATVGASAAGSSEPLPQSHQMIGDPP</sequence>
<evidence type="ECO:0000313" key="3">
    <source>
        <dbReference type="Proteomes" id="UP000754710"/>
    </source>
</evidence>
<reference evidence="2 3" key="1">
    <citation type="submission" date="2021-08" db="EMBL/GenBank/DDBJ databases">
        <title>Nocardioides bacterium WL0053 sp. nov., isolated from the sediment.</title>
        <authorList>
            <person name="Wang L."/>
            <person name="Zhang D."/>
            <person name="Zhang A."/>
        </authorList>
    </citation>
    <scope>NUCLEOTIDE SEQUENCE [LARGE SCALE GENOMIC DNA]</scope>
    <source>
        <strain evidence="2 3">WL0053</strain>
    </source>
</reference>
<gene>
    <name evidence="2" type="ORF">K1X13_08385</name>
</gene>
<dbReference type="Proteomes" id="UP000754710">
    <property type="component" value="Unassembled WGS sequence"/>
</dbReference>
<evidence type="ECO:0000256" key="1">
    <source>
        <dbReference type="SAM" id="Phobius"/>
    </source>
</evidence>
<feature type="transmembrane region" description="Helical" evidence="1">
    <location>
        <begin position="90"/>
        <end position="110"/>
    </location>
</feature>
<feature type="transmembrane region" description="Helical" evidence="1">
    <location>
        <begin position="122"/>
        <end position="139"/>
    </location>
</feature>
<keyword evidence="1" id="KW-0472">Membrane</keyword>
<evidence type="ECO:0008006" key="4">
    <source>
        <dbReference type="Google" id="ProtNLM"/>
    </source>
</evidence>
<evidence type="ECO:0000313" key="2">
    <source>
        <dbReference type="EMBL" id="MBY9074835.1"/>
    </source>
</evidence>
<feature type="transmembrane region" description="Helical" evidence="1">
    <location>
        <begin position="151"/>
        <end position="167"/>
    </location>
</feature>
<feature type="transmembrane region" description="Helical" evidence="1">
    <location>
        <begin position="386"/>
        <end position="405"/>
    </location>
</feature>
<proteinExistence type="predicted"/>
<comment type="caution">
    <text evidence="2">The sequence shown here is derived from an EMBL/GenBank/DDBJ whole genome shotgun (WGS) entry which is preliminary data.</text>
</comment>
<keyword evidence="1" id="KW-1133">Transmembrane helix</keyword>
<feature type="transmembrane region" description="Helical" evidence="1">
    <location>
        <begin position="20"/>
        <end position="49"/>
    </location>
</feature>
<keyword evidence="1" id="KW-0812">Transmembrane</keyword>